<accession>A0A1S1QXY8</accession>
<name>A0A1S1QXY8_9ACTN</name>
<dbReference type="OrthoDB" id="9979632at2"/>
<protein>
    <submittedName>
        <fullName evidence="2">Uncharacterized protein</fullName>
    </submittedName>
</protein>
<organism evidence="2 3">
    <name type="scientific">Parafrankia soli</name>
    <dbReference type="NCBI Taxonomy" id="2599596"/>
    <lineage>
        <taxon>Bacteria</taxon>
        <taxon>Bacillati</taxon>
        <taxon>Actinomycetota</taxon>
        <taxon>Actinomycetes</taxon>
        <taxon>Frankiales</taxon>
        <taxon>Frankiaceae</taxon>
        <taxon>Parafrankia</taxon>
    </lineage>
</organism>
<gene>
    <name evidence="2" type="ORF">BBK14_02870</name>
</gene>
<sequence length="111" mass="11691">MTGPGAPTGEAARPNRHREAVEAALAAATDGRVRLADAFHRLFAVADEGGWQGRAASDWRRQAEQARTATLGTVDAFADACRRSLAGQPEWVPADDPRARHPGPALPAGGR</sequence>
<keyword evidence="3" id="KW-1185">Reference proteome</keyword>
<dbReference type="AlphaFoldDB" id="A0A1S1QXY8"/>
<feature type="region of interest" description="Disordered" evidence="1">
    <location>
        <begin position="88"/>
        <end position="111"/>
    </location>
</feature>
<dbReference type="RefSeq" id="WP_071061675.1">
    <property type="nucleotide sequence ID" value="NZ_MAXA01000113.1"/>
</dbReference>
<reference evidence="3" key="1">
    <citation type="submission" date="2016-07" db="EMBL/GenBank/DDBJ databases">
        <title>Frankia sp. NRRL B-16219 Genome sequencing.</title>
        <authorList>
            <person name="Ghodhbane-Gtari F."/>
            <person name="Swanson E."/>
            <person name="Gueddou A."/>
            <person name="Louati M."/>
            <person name="Nouioui I."/>
            <person name="Hezbri K."/>
            <person name="Abebe-Akele F."/>
            <person name="Simpson S."/>
            <person name="Morris K."/>
            <person name="Thomas K."/>
            <person name="Gtari M."/>
            <person name="Tisa L.S."/>
        </authorList>
    </citation>
    <scope>NUCLEOTIDE SEQUENCE [LARGE SCALE GENOMIC DNA]</scope>
    <source>
        <strain evidence="3">NRRL B-16219</strain>
    </source>
</reference>
<comment type="caution">
    <text evidence="2">The sequence shown here is derived from an EMBL/GenBank/DDBJ whole genome shotgun (WGS) entry which is preliminary data.</text>
</comment>
<dbReference type="EMBL" id="MAXA01000113">
    <property type="protein sequence ID" value="OHV37324.1"/>
    <property type="molecule type" value="Genomic_DNA"/>
</dbReference>
<evidence type="ECO:0000313" key="2">
    <source>
        <dbReference type="EMBL" id="OHV37324.1"/>
    </source>
</evidence>
<evidence type="ECO:0000313" key="3">
    <source>
        <dbReference type="Proteomes" id="UP000179769"/>
    </source>
</evidence>
<dbReference type="Proteomes" id="UP000179769">
    <property type="component" value="Unassembled WGS sequence"/>
</dbReference>
<proteinExistence type="predicted"/>
<evidence type="ECO:0000256" key="1">
    <source>
        <dbReference type="SAM" id="MobiDB-lite"/>
    </source>
</evidence>